<dbReference type="GO" id="GO:1903394">
    <property type="term" value="P:protein localization to kinetochore involved in kinetochore assembly"/>
    <property type="evidence" value="ECO:0007669"/>
    <property type="project" value="TreeGrafter"/>
</dbReference>
<feature type="domain" description="KNTC1 first ARM-repeats" evidence="2">
    <location>
        <begin position="382"/>
        <end position="630"/>
    </location>
</feature>
<dbReference type="PANTHER" id="PTHR15688">
    <property type="entry name" value="KINETOCHORE-ASSOCIATED PROTEIN 1"/>
    <property type="match status" value="1"/>
</dbReference>
<feature type="non-terminal residue" evidence="3">
    <location>
        <position position="651"/>
    </location>
</feature>
<dbReference type="EMBL" id="CAXKWB010001098">
    <property type="protein sequence ID" value="CAL4063302.1"/>
    <property type="molecule type" value="Genomic_DNA"/>
</dbReference>
<reference evidence="3 4" key="1">
    <citation type="submission" date="2024-05" db="EMBL/GenBank/DDBJ databases">
        <authorList>
            <person name="Wallberg A."/>
        </authorList>
    </citation>
    <scope>NUCLEOTIDE SEQUENCE [LARGE SCALE GENOMIC DNA]</scope>
</reference>
<feature type="domain" description="KNTC1 N-terminal" evidence="1">
    <location>
        <begin position="25"/>
        <end position="195"/>
    </location>
</feature>
<name>A0AAV2PTB4_MEGNR</name>
<dbReference type="GO" id="GO:0000070">
    <property type="term" value="P:mitotic sister chromatid segregation"/>
    <property type="evidence" value="ECO:0007669"/>
    <property type="project" value="TreeGrafter"/>
</dbReference>
<proteinExistence type="predicted"/>
<comment type="caution">
    <text evidence="3">The sequence shown here is derived from an EMBL/GenBank/DDBJ whole genome shotgun (WGS) entry which is preliminary data.</text>
</comment>
<dbReference type="PANTHER" id="PTHR15688:SF1">
    <property type="entry name" value="KINETOCHORE-ASSOCIATED PROTEIN 1"/>
    <property type="match status" value="1"/>
</dbReference>
<dbReference type="GO" id="GO:0031267">
    <property type="term" value="F:small GTPase binding"/>
    <property type="evidence" value="ECO:0007669"/>
    <property type="project" value="TreeGrafter"/>
</dbReference>
<dbReference type="InterPro" id="IPR055403">
    <property type="entry name" value="ARM_KNTC1_1st"/>
</dbReference>
<evidence type="ECO:0000313" key="3">
    <source>
        <dbReference type="EMBL" id="CAL4063302.1"/>
    </source>
</evidence>
<keyword evidence="4" id="KW-1185">Reference proteome</keyword>
<dbReference type="GO" id="GO:0005828">
    <property type="term" value="C:kinetochore microtubule"/>
    <property type="evidence" value="ECO:0007669"/>
    <property type="project" value="TreeGrafter"/>
</dbReference>
<dbReference type="GO" id="GO:0005737">
    <property type="term" value="C:cytoplasm"/>
    <property type="evidence" value="ECO:0007669"/>
    <property type="project" value="TreeGrafter"/>
</dbReference>
<accession>A0AAV2PTB4</accession>
<dbReference type="InterPro" id="IPR052802">
    <property type="entry name" value="KNTC1"/>
</dbReference>
<evidence type="ECO:0000259" key="2">
    <source>
        <dbReference type="Pfam" id="PF24520"/>
    </source>
</evidence>
<protein>
    <submittedName>
        <fullName evidence="3">Uncharacterized protein</fullName>
    </submittedName>
</protein>
<gene>
    <name evidence="3" type="ORF">MNOR_LOCUS3265</name>
</gene>
<dbReference type="Proteomes" id="UP001497623">
    <property type="component" value="Unassembled WGS sequence"/>
</dbReference>
<evidence type="ECO:0000259" key="1">
    <source>
        <dbReference type="Pfam" id="PF24506"/>
    </source>
</evidence>
<evidence type="ECO:0000313" key="4">
    <source>
        <dbReference type="Proteomes" id="UP001497623"/>
    </source>
</evidence>
<dbReference type="InterPro" id="IPR055402">
    <property type="entry name" value="KNTC1_N"/>
</dbReference>
<dbReference type="Pfam" id="PF24506">
    <property type="entry name" value="KNTC1_N"/>
    <property type="match status" value="1"/>
</dbReference>
<dbReference type="GO" id="GO:1990423">
    <property type="term" value="C:RZZ complex"/>
    <property type="evidence" value="ECO:0007669"/>
    <property type="project" value="TreeGrafter"/>
</dbReference>
<organism evidence="3 4">
    <name type="scientific">Meganyctiphanes norvegica</name>
    <name type="common">Northern krill</name>
    <name type="synonym">Thysanopoda norvegica</name>
    <dbReference type="NCBI Taxonomy" id="48144"/>
    <lineage>
        <taxon>Eukaryota</taxon>
        <taxon>Metazoa</taxon>
        <taxon>Ecdysozoa</taxon>
        <taxon>Arthropoda</taxon>
        <taxon>Crustacea</taxon>
        <taxon>Multicrustacea</taxon>
        <taxon>Malacostraca</taxon>
        <taxon>Eumalacostraca</taxon>
        <taxon>Eucarida</taxon>
        <taxon>Euphausiacea</taxon>
        <taxon>Euphausiidae</taxon>
        <taxon>Meganyctiphanes</taxon>
    </lineage>
</organism>
<sequence length="651" mass="71906">MVCWEVLDAGCDEETRQAADIGSLTSLYEVVKLSYLKSQDKLSTLPQLTGSSAWGRVAVVVGPSLFVFGDGCSDLLMQLEVDAPIDIVVWLSQGDFFILGDQGGGIYFGHVPSGRILITKNLPMDMNDGKFFIGGNSNLNADGIANITLITSLAHVVRIDNINVEGLNEDLAAANMENLKQHQNDIQLTVSNINVTTKVIWRIFLEEWQPWFGGGGGGGGGGSPLTTELGHVGPCRKIIPMYNGRYVLVLTNEGKLSVLCGMTGLILREEITGDKNENNMEECKYEVLDVTLIAGDQELGNHMLLLLLKDIEDNTHKFKIISIPGFESIYELPVPSSTHQLNLGEGAESIVFLESEVDMNDDTCSIKVKSIVDGVPEARLAKLLRKHKFIEGEEFCARFNLPVEDVHKARARFLAHMVNPWNAISNNTTAMDACGDSGPVEELLLTLDNITDSQFVTSLCIEAPLPDISTTKRILNYAKERLANTTQSSEGDQLSDLMQRVSESVYRLRTFVTIFPISDIQHWLAFSNTEMLEEFIEHLTRGNLEVASTVWHRHQYEFRSKVDQSTIEEILDAVPHTMPSDTLCSWLRKGVLADLVMLCPAAMEVIAHWAHARVTSLEISESATWPDNGLKLANTVIEILDNVAQNFQAGK</sequence>
<dbReference type="GO" id="GO:0007094">
    <property type="term" value="P:mitotic spindle assembly checkpoint signaling"/>
    <property type="evidence" value="ECO:0007669"/>
    <property type="project" value="TreeGrafter"/>
</dbReference>
<dbReference type="AlphaFoldDB" id="A0AAV2PTB4"/>
<dbReference type="Pfam" id="PF24520">
    <property type="entry name" value="ARM_KNTC1_1st"/>
    <property type="match status" value="1"/>
</dbReference>